<feature type="transmembrane region" description="Helical" evidence="2">
    <location>
        <begin position="370"/>
        <end position="390"/>
    </location>
</feature>
<feature type="transmembrane region" description="Helical" evidence="2">
    <location>
        <begin position="430"/>
        <end position="449"/>
    </location>
</feature>
<feature type="transmembrane region" description="Helical" evidence="2">
    <location>
        <begin position="114"/>
        <end position="136"/>
    </location>
</feature>
<dbReference type="AlphaFoldDB" id="A0A9D4KR92"/>
<evidence type="ECO:0000313" key="5">
    <source>
        <dbReference type="Proteomes" id="UP000828390"/>
    </source>
</evidence>
<evidence type="ECO:0000256" key="2">
    <source>
        <dbReference type="SAM" id="Phobius"/>
    </source>
</evidence>
<dbReference type="InterPro" id="IPR011701">
    <property type="entry name" value="MFS"/>
</dbReference>
<keyword evidence="2" id="KW-0812">Transmembrane</keyword>
<evidence type="ECO:0000313" key="4">
    <source>
        <dbReference type="EMBL" id="KAH3844084.1"/>
    </source>
</evidence>
<dbReference type="Pfam" id="PF07690">
    <property type="entry name" value="MFS_1"/>
    <property type="match status" value="1"/>
</dbReference>
<feature type="transmembrane region" description="Helical" evidence="2">
    <location>
        <begin position="396"/>
        <end position="418"/>
    </location>
</feature>
<feature type="transmembrane region" description="Helical" evidence="2">
    <location>
        <begin position="21"/>
        <end position="50"/>
    </location>
</feature>
<dbReference type="PROSITE" id="PS50850">
    <property type="entry name" value="MFS"/>
    <property type="match status" value="1"/>
</dbReference>
<accession>A0A9D4KR92</accession>
<keyword evidence="2" id="KW-0472">Membrane</keyword>
<protein>
    <recommendedName>
        <fullName evidence="3">Major facilitator superfamily (MFS) profile domain-containing protein</fullName>
    </recommendedName>
</protein>
<name>A0A9D4KR92_DREPO</name>
<dbReference type="Gene3D" id="1.20.1250.20">
    <property type="entry name" value="MFS general substrate transporter like domains"/>
    <property type="match status" value="1"/>
</dbReference>
<feature type="transmembrane region" description="Helical" evidence="2">
    <location>
        <begin position="461"/>
        <end position="479"/>
    </location>
</feature>
<feature type="domain" description="Major facilitator superfamily (MFS) profile" evidence="3">
    <location>
        <begin position="303"/>
        <end position="502"/>
    </location>
</feature>
<dbReference type="PANTHER" id="PTHR11360:SF284">
    <property type="entry name" value="EG:103B4.3 PROTEIN-RELATED"/>
    <property type="match status" value="1"/>
</dbReference>
<dbReference type="EMBL" id="JAIWYP010000003">
    <property type="protein sequence ID" value="KAH3844084.1"/>
    <property type="molecule type" value="Genomic_DNA"/>
</dbReference>
<feature type="transmembrane region" description="Helical" evidence="2">
    <location>
        <begin position="175"/>
        <end position="200"/>
    </location>
</feature>
<feature type="transmembrane region" description="Helical" evidence="2">
    <location>
        <begin position="62"/>
        <end position="82"/>
    </location>
</feature>
<proteinExistence type="predicted"/>
<keyword evidence="5" id="KW-1185">Reference proteome</keyword>
<dbReference type="SUPFAM" id="SSF103473">
    <property type="entry name" value="MFS general substrate transporter"/>
    <property type="match status" value="1"/>
</dbReference>
<dbReference type="PANTHER" id="PTHR11360">
    <property type="entry name" value="MONOCARBOXYLATE TRANSPORTER"/>
    <property type="match status" value="1"/>
</dbReference>
<comment type="caution">
    <text evidence="4">The sequence shown here is derived from an EMBL/GenBank/DDBJ whole genome shotgun (WGS) entry which is preliminary data.</text>
</comment>
<gene>
    <name evidence="4" type="ORF">DPMN_086336</name>
</gene>
<comment type="subcellular location">
    <subcellularLocation>
        <location evidence="1">Membrane</location>
        <topology evidence="1">Multi-pass membrane protein</topology>
    </subcellularLocation>
</comment>
<sequence>MNGQNNSNKRTEIQNGSSVHRWLVFMSSYLVVVINIGFAFSVGSLFVIIIRRFNTTRAEAATIQSTLGGVLLCSGIFFGALIHKTSVRAVSLFGSLMVFVGFVSSAFVTSPSVLIVTLGVIVGLGMSPLLISSVSVTAKHFDGHGQLLVILSVLSTGSATGGSIYPFIIPWLDDLYGYPGIFLICGAVSSNTFALVTLWAPVEQPSVKTKQTATTGHHKEINRINVSVVTVPDIRLACDNSKFKIDDIASDQADNQTRTEPSSNAGVNGTMQTVDSLDNNILTGPKSTDLTLRSSMHCLFRNKVFMVFVAGLAFALPIINIFTAFIVDLYQDRGSTNKEASFGLIALNLCGGLGRLSPGFIMKIPGMTTLGVPIIACVLLGIGIVCAVFVPGISLLILSSCVIGFAIGILVASINVTTASLVGTKHLGNAIGIICTMHGIGTAISGHVAGYVRDVTSGYKLPLLAAFGTVCVALAFMCISNKLQAKISRGETLSGETINVPV</sequence>
<reference evidence="4" key="1">
    <citation type="journal article" date="2019" name="bioRxiv">
        <title>The Genome of the Zebra Mussel, Dreissena polymorpha: A Resource for Invasive Species Research.</title>
        <authorList>
            <person name="McCartney M.A."/>
            <person name="Auch B."/>
            <person name="Kono T."/>
            <person name="Mallez S."/>
            <person name="Zhang Y."/>
            <person name="Obille A."/>
            <person name="Becker A."/>
            <person name="Abrahante J.E."/>
            <person name="Garbe J."/>
            <person name="Badalamenti J.P."/>
            <person name="Herman A."/>
            <person name="Mangelson H."/>
            <person name="Liachko I."/>
            <person name="Sullivan S."/>
            <person name="Sone E.D."/>
            <person name="Koren S."/>
            <person name="Silverstein K.A.T."/>
            <person name="Beckman K.B."/>
            <person name="Gohl D.M."/>
        </authorList>
    </citation>
    <scope>NUCLEOTIDE SEQUENCE</scope>
    <source>
        <strain evidence="4">Duluth1</strain>
        <tissue evidence="4">Whole animal</tissue>
    </source>
</reference>
<dbReference type="InterPro" id="IPR036259">
    <property type="entry name" value="MFS_trans_sf"/>
</dbReference>
<dbReference type="InterPro" id="IPR050327">
    <property type="entry name" value="Proton-linked_MCT"/>
</dbReference>
<keyword evidence="2" id="KW-1133">Transmembrane helix</keyword>
<reference evidence="4" key="2">
    <citation type="submission" date="2020-11" db="EMBL/GenBank/DDBJ databases">
        <authorList>
            <person name="McCartney M.A."/>
            <person name="Auch B."/>
            <person name="Kono T."/>
            <person name="Mallez S."/>
            <person name="Becker A."/>
            <person name="Gohl D.M."/>
            <person name="Silverstein K.A.T."/>
            <person name="Koren S."/>
            <person name="Bechman K.B."/>
            <person name="Herman A."/>
            <person name="Abrahante J.E."/>
            <person name="Garbe J."/>
        </authorList>
    </citation>
    <scope>NUCLEOTIDE SEQUENCE</scope>
    <source>
        <strain evidence="4">Duluth1</strain>
        <tissue evidence="4">Whole animal</tissue>
    </source>
</reference>
<dbReference type="Proteomes" id="UP000828390">
    <property type="component" value="Unassembled WGS sequence"/>
</dbReference>
<evidence type="ECO:0000259" key="3">
    <source>
        <dbReference type="PROSITE" id="PS50850"/>
    </source>
</evidence>
<dbReference type="InterPro" id="IPR020846">
    <property type="entry name" value="MFS_dom"/>
</dbReference>
<dbReference type="GO" id="GO:0016020">
    <property type="term" value="C:membrane"/>
    <property type="evidence" value="ECO:0007669"/>
    <property type="project" value="UniProtKB-SubCell"/>
</dbReference>
<feature type="transmembrane region" description="Helical" evidence="2">
    <location>
        <begin position="148"/>
        <end position="169"/>
    </location>
</feature>
<evidence type="ECO:0000256" key="1">
    <source>
        <dbReference type="ARBA" id="ARBA00004141"/>
    </source>
</evidence>
<feature type="transmembrane region" description="Helical" evidence="2">
    <location>
        <begin position="304"/>
        <end position="327"/>
    </location>
</feature>
<organism evidence="4 5">
    <name type="scientific">Dreissena polymorpha</name>
    <name type="common">Zebra mussel</name>
    <name type="synonym">Mytilus polymorpha</name>
    <dbReference type="NCBI Taxonomy" id="45954"/>
    <lineage>
        <taxon>Eukaryota</taxon>
        <taxon>Metazoa</taxon>
        <taxon>Spiralia</taxon>
        <taxon>Lophotrochozoa</taxon>
        <taxon>Mollusca</taxon>
        <taxon>Bivalvia</taxon>
        <taxon>Autobranchia</taxon>
        <taxon>Heteroconchia</taxon>
        <taxon>Euheterodonta</taxon>
        <taxon>Imparidentia</taxon>
        <taxon>Neoheterodontei</taxon>
        <taxon>Myida</taxon>
        <taxon>Dreissenoidea</taxon>
        <taxon>Dreissenidae</taxon>
        <taxon>Dreissena</taxon>
    </lineage>
</organism>
<feature type="transmembrane region" description="Helical" evidence="2">
    <location>
        <begin position="89"/>
        <end position="108"/>
    </location>
</feature>
<dbReference type="GO" id="GO:0022857">
    <property type="term" value="F:transmembrane transporter activity"/>
    <property type="evidence" value="ECO:0007669"/>
    <property type="project" value="InterPro"/>
</dbReference>
<feature type="transmembrane region" description="Helical" evidence="2">
    <location>
        <begin position="339"/>
        <end position="358"/>
    </location>
</feature>